<dbReference type="Gene3D" id="1.20.1250.20">
    <property type="entry name" value="MFS general substrate transporter like domains"/>
    <property type="match status" value="1"/>
</dbReference>
<reference evidence="7 8" key="1">
    <citation type="submission" date="2014-08" db="EMBL/GenBank/DDBJ databases">
        <title>Whole genome shotgun sequence of Rhizobium rubi NBRC 13261.</title>
        <authorList>
            <person name="Katano-Makiyama Y."/>
            <person name="Hosoyama A."/>
            <person name="Hashimoto M."/>
            <person name="Hosoyama Y."/>
            <person name="Noguchi M."/>
            <person name="Tsuchikane K."/>
            <person name="Uohara A."/>
            <person name="Ohji S."/>
            <person name="Ichikawa N."/>
            <person name="Kimura A."/>
            <person name="Yamazoe A."/>
            <person name="Fujita N."/>
        </authorList>
    </citation>
    <scope>NUCLEOTIDE SEQUENCE [LARGE SCALE GENOMIC DNA]</scope>
    <source>
        <strain evidence="7 8">NBRC 13261</strain>
    </source>
</reference>
<evidence type="ECO:0000256" key="5">
    <source>
        <dbReference type="SAM" id="Phobius"/>
    </source>
</evidence>
<dbReference type="GO" id="GO:0005886">
    <property type="term" value="C:plasma membrane"/>
    <property type="evidence" value="ECO:0007669"/>
    <property type="project" value="TreeGrafter"/>
</dbReference>
<feature type="transmembrane region" description="Helical" evidence="5">
    <location>
        <begin position="321"/>
        <end position="339"/>
    </location>
</feature>
<feature type="transmembrane region" description="Helical" evidence="5">
    <location>
        <begin position="381"/>
        <end position="405"/>
    </location>
</feature>
<feature type="transmembrane region" description="Helical" evidence="5">
    <location>
        <begin position="119"/>
        <end position="141"/>
    </location>
</feature>
<dbReference type="Proteomes" id="UP000028701">
    <property type="component" value="Unassembled WGS sequence"/>
</dbReference>
<evidence type="ECO:0000313" key="7">
    <source>
        <dbReference type="EMBL" id="GAK69601.1"/>
    </source>
</evidence>
<evidence type="ECO:0000313" key="8">
    <source>
        <dbReference type="Proteomes" id="UP000028701"/>
    </source>
</evidence>
<dbReference type="OrthoDB" id="9784658at2"/>
<dbReference type="eggNOG" id="COG2814">
    <property type="taxonomic scope" value="Bacteria"/>
</dbReference>
<dbReference type="InterPro" id="IPR020846">
    <property type="entry name" value="MFS_dom"/>
</dbReference>
<dbReference type="GO" id="GO:0046943">
    <property type="term" value="F:carboxylic acid transmembrane transporter activity"/>
    <property type="evidence" value="ECO:0007669"/>
    <property type="project" value="TreeGrafter"/>
</dbReference>
<dbReference type="InterPro" id="IPR036259">
    <property type="entry name" value="MFS_trans_sf"/>
</dbReference>
<comment type="caution">
    <text evidence="7">The sequence shown here is derived from an EMBL/GenBank/DDBJ whole genome shotgun (WGS) entry which is preliminary data.</text>
</comment>
<evidence type="ECO:0000256" key="2">
    <source>
        <dbReference type="ARBA" id="ARBA00022692"/>
    </source>
</evidence>
<dbReference type="PROSITE" id="PS50850">
    <property type="entry name" value="MFS"/>
    <property type="match status" value="1"/>
</dbReference>
<dbReference type="AlphaFoldDB" id="A0A081CSF5"/>
<organism evidence="7 8">
    <name type="scientific">Agrobacterium rubi TR3 = NBRC 13261</name>
    <dbReference type="NCBI Taxonomy" id="1368415"/>
    <lineage>
        <taxon>Bacteria</taxon>
        <taxon>Pseudomonadati</taxon>
        <taxon>Pseudomonadota</taxon>
        <taxon>Alphaproteobacteria</taxon>
        <taxon>Hyphomicrobiales</taxon>
        <taxon>Rhizobiaceae</taxon>
        <taxon>Rhizobium/Agrobacterium group</taxon>
        <taxon>Agrobacterium</taxon>
    </lineage>
</organism>
<feature type="transmembrane region" description="Helical" evidence="5">
    <location>
        <begin position="294"/>
        <end position="314"/>
    </location>
</feature>
<keyword evidence="2 5" id="KW-0812">Transmembrane</keyword>
<evidence type="ECO:0000256" key="1">
    <source>
        <dbReference type="ARBA" id="ARBA00004141"/>
    </source>
</evidence>
<evidence type="ECO:0000259" key="6">
    <source>
        <dbReference type="PROSITE" id="PS50850"/>
    </source>
</evidence>
<feature type="transmembrane region" description="Helical" evidence="5">
    <location>
        <begin position="254"/>
        <end position="274"/>
    </location>
</feature>
<dbReference type="InterPro" id="IPR011701">
    <property type="entry name" value="MFS"/>
</dbReference>
<proteinExistence type="predicted"/>
<feature type="transmembrane region" description="Helical" evidence="5">
    <location>
        <begin position="94"/>
        <end position="113"/>
    </location>
</feature>
<feature type="transmembrane region" description="Helical" evidence="5">
    <location>
        <begin position="345"/>
        <end position="369"/>
    </location>
</feature>
<accession>A0A081CSF5</accession>
<dbReference type="EMBL" id="BBJU01000007">
    <property type="protein sequence ID" value="GAK69601.1"/>
    <property type="molecule type" value="Genomic_DNA"/>
</dbReference>
<dbReference type="CDD" id="cd17365">
    <property type="entry name" value="MFS_PcaK_like"/>
    <property type="match status" value="1"/>
</dbReference>
<gene>
    <name evidence="7" type="ORF">RRU01S_07_01260</name>
</gene>
<dbReference type="PROSITE" id="PS00217">
    <property type="entry name" value="SUGAR_TRANSPORT_2"/>
    <property type="match status" value="1"/>
</dbReference>
<feature type="transmembrane region" description="Helical" evidence="5">
    <location>
        <begin position="153"/>
        <end position="174"/>
    </location>
</feature>
<dbReference type="PANTHER" id="PTHR23508:SF10">
    <property type="entry name" value="CARBOXYLIC ACID TRANSPORTER PROTEIN HOMOLOG"/>
    <property type="match status" value="1"/>
</dbReference>
<protein>
    <submittedName>
        <fullName evidence="7">Putative major facilitator superfamily transporter</fullName>
    </submittedName>
</protein>
<sequence>MDKVTTAIPTDYSATKEVSRSKSLLVVALCWFAIFAEGYDVGVLGAILPALSTDPVWQLTPLQLGAMGSYTVIGMLIGGIFAGTISELYGRKPVFIGCLTLFALCMVATAYAPTPTFFAVSRFVAGLGLGGIIPVAAALTVEYSPKKSKSFNYGLMYSGYSMGLLAAALCSRAFLAEHGWRTIVLVGALPVLVVPFFMVFLPESVESLVLRGKRAAAEKTARKMGVPIVSNTKQTPTDRSWTAVLRQIFAPDKAFETICFWAALFMGLLLVYGLAQWLPQIMRKNGYDLGDSLLFLAVFSLSSAIGGIVLGTWADRFGTRLVVALSYLLGAFGIAALAFKGSLLINYFFVAIAGFGTVSASLILTGFLAQRLDATIRSAGTGFALSFSRIGALTGPLLGGFIASTNVAPEWNFYIFAGMAALAAIATLLIPVGKTNSGR</sequence>
<keyword evidence="4 5" id="KW-0472">Membrane</keyword>
<dbReference type="Pfam" id="PF07690">
    <property type="entry name" value="MFS_1"/>
    <property type="match status" value="1"/>
</dbReference>
<dbReference type="PROSITE" id="PS00216">
    <property type="entry name" value="SUGAR_TRANSPORT_1"/>
    <property type="match status" value="1"/>
</dbReference>
<feature type="transmembrane region" description="Helical" evidence="5">
    <location>
        <begin position="411"/>
        <end position="432"/>
    </location>
</feature>
<name>A0A081CSF5_9HYPH</name>
<feature type="transmembrane region" description="Helical" evidence="5">
    <location>
        <begin position="24"/>
        <end position="50"/>
    </location>
</feature>
<dbReference type="RefSeq" id="WP_081879996.1">
    <property type="nucleotide sequence ID" value="NZ_BBJU01000007.1"/>
</dbReference>
<evidence type="ECO:0000256" key="4">
    <source>
        <dbReference type="ARBA" id="ARBA00023136"/>
    </source>
</evidence>
<feature type="transmembrane region" description="Helical" evidence="5">
    <location>
        <begin position="180"/>
        <end position="201"/>
    </location>
</feature>
<dbReference type="InterPro" id="IPR005829">
    <property type="entry name" value="Sugar_transporter_CS"/>
</dbReference>
<feature type="domain" description="Major facilitator superfamily (MFS) profile" evidence="6">
    <location>
        <begin position="26"/>
        <end position="435"/>
    </location>
</feature>
<dbReference type="SUPFAM" id="SSF103473">
    <property type="entry name" value="MFS general substrate transporter"/>
    <property type="match status" value="1"/>
</dbReference>
<comment type="subcellular location">
    <subcellularLocation>
        <location evidence="1">Membrane</location>
        <topology evidence="1">Multi-pass membrane protein</topology>
    </subcellularLocation>
</comment>
<dbReference type="PANTHER" id="PTHR23508">
    <property type="entry name" value="CARBOXYLIC ACID TRANSPORTER PROTEIN HOMOLOG"/>
    <property type="match status" value="1"/>
</dbReference>
<feature type="transmembrane region" description="Helical" evidence="5">
    <location>
        <begin position="62"/>
        <end position="82"/>
    </location>
</feature>
<keyword evidence="3 5" id="KW-1133">Transmembrane helix</keyword>
<evidence type="ECO:0000256" key="3">
    <source>
        <dbReference type="ARBA" id="ARBA00022989"/>
    </source>
</evidence>